<dbReference type="Ensembl" id="ENSPLAT00000011266.1">
    <property type="protein sequence ID" value="ENSPLAP00000021328.1"/>
    <property type="gene ID" value="ENSPLAG00000004983.1"/>
</dbReference>
<evidence type="ECO:0000256" key="1">
    <source>
        <dbReference type="ARBA" id="ARBA00022527"/>
    </source>
</evidence>
<feature type="region of interest" description="Disordered" evidence="6">
    <location>
        <begin position="129"/>
        <end position="148"/>
    </location>
</feature>
<dbReference type="GO" id="GO:0030424">
    <property type="term" value="C:axon"/>
    <property type="evidence" value="ECO:0007669"/>
    <property type="project" value="TreeGrafter"/>
</dbReference>
<dbReference type="GO" id="GO:0090090">
    <property type="term" value="P:negative regulation of canonical Wnt signaling pathway"/>
    <property type="evidence" value="ECO:0007669"/>
    <property type="project" value="TreeGrafter"/>
</dbReference>
<name>A0A3B3V8I4_9TELE</name>
<organism evidence="7 8">
    <name type="scientific">Poecilia latipinna</name>
    <name type="common">sailfin molly</name>
    <dbReference type="NCBI Taxonomy" id="48699"/>
    <lineage>
        <taxon>Eukaryota</taxon>
        <taxon>Metazoa</taxon>
        <taxon>Chordata</taxon>
        <taxon>Craniata</taxon>
        <taxon>Vertebrata</taxon>
        <taxon>Euteleostomi</taxon>
        <taxon>Actinopterygii</taxon>
        <taxon>Neopterygii</taxon>
        <taxon>Teleostei</taxon>
        <taxon>Neoteleostei</taxon>
        <taxon>Acanthomorphata</taxon>
        <taxon>Ovalentaria</taxon>
        <taxon>Atherinomorphae</taxon>
        <taxon>Cyprinodontiformes</taxon>
        <taxon>Poeciliidae</taxon>
        <taxon>Poeciliinae</taxon>
        <taxon>Poecilia</taxon>
    </lineage>
</organism>
<dbReference type="GO" id="GO:0005524">
    <property type="term" value="F:ATP binding"/>
    <property type="evidence" value="ECO:0007669"/>
    <property type="project" value="UniProtKB-KW"/>
</dbReference>
<dbReference type="SUPFAM" id="SSF56112">
    <property type="entry name" value="Protein kinase-like (PK-like)"/>
    <property type="match status" value="1"/>
</dbReference>
<reference evidence="7" key="2">
    <citation type="submission" date="2025-09" db="UniProtKB">
        <authorList>
            <consortium name="Ensembl"/>
        </authorList>
    </citation>
    <scope>IDENTIFICATION</scope>
</reference>
<accession>A0A3B3V8I4</accession>
<dbReference type="PANTHER" id="PTHR24057:SF14">
    <property type="entry name" value="GLYCOGEN SYNTHASE KINASE-3 ALPHA"/>
    <property type="match status" value="1"/>
</dbReference>
<evidence type="ECO:0008006" key="9">
    <source>
        <dbReference type="Google" id="ProtNLM"/>
    </source>
</evidence>
<dbReference type="GO" id="GO:0032007">
    <property type="term" value="P:negative regulation of TOR signaling"/>
    <property type="evidence" value="ECO:0007669"/>
    <property type="project" value="TreeGrafter"/>
</dbReference>
<keyword evidence="8" id="KW-1185">Reference proteome</keyword>
<dbReference type="GO" id="GO:0004674">
    <property type="term" value="F:protein serine/threonine kinase activity"/>
    <property type="evidence" value="ECO:0007669"/>
    <property type="project" value="UniProtKB-KW"/>
</dbReference>
<dbReference type="InterPro" id="IPR050591">
    <property type="entry name" value="GSK-3"/>
</dbReference>
<reference evidence="7" key="1">
    <citation type="submission" date="2025-08" db="UniProtKB">
        <authorList>
            <consortium name="Ensembl"/>
        </authorList>
    </citation>
    <scope>IDENTIFICATION</scope>
</reference>
<evidence type="ECO:0000313" key="7">
    <source>
        <dbReference type="Ensembl" id="ENSPLAP00000021328.1"/>
    </source>
</evidence>
<evidence type="ECO:0000256" key="3">
    <source>
        <dbReference type="ARBA" id="ARBA00022741"/>
    </source>
</evidence>
<keyword evidence="2" id="KW-0808">Transferase</keyword>
<keyword evidence="1" id="KW-0723">Serine/threonine-protein kinase</keyword>
<dbReference type="Gene3D" id="1.10.510.10">
    <property type="entry name" value="Transferase(Phosphotransferase) domain 1"/>
    <property type="match status" value="1"/>
</dbReference>
<dbReference type="Proteomes" id="UP000261500">
    <property type="component" value="Unplaced"/>
</dbReference>
<dbReference type="GO" id="GO:0010975">
    <property type="term" value="P:regulation of neuron projection development"/>
    <property type="evidence" value="ECO:0007669"/>
    <property type="project" value="TreeGrafter"/>
</dbReference>
<protein>
    <recommendedName>
        <fullName evidence="9">Glycogen synthase kinase-3 beta</fullName>
    </recommendedName>
</protein>
<evidence type="ECO:0000256" key="4">
    <source>
        <dbReference type="ARBA" id="ARBA00022777"/>
    </source>
</evidence>
<keyword evidence="4" id="KW-0418">Kinase</keyword>
<evidence type="ECO:0000313" key="8">
    <source>
        <dbReference type="Proteomes" id="UP000261500"/>
    </source>
</evidence>
<dbReference type="GO" id="GO:0070507">
    <property type="term" value="P:regulation of microtubule cytoskeleton organization"/>
    <property type="evidence" value="ECO:0007669"/>
    <property type="project" value="TreeGrafter"/>
</dbReference>
<evidence type="ECO:0000256" key="6">
    <source>
        <dbReference type="SAM" id="MobiDB-lite"/>
    </source>
</evidence>
<evidence type="ECO:0000256" key="5">
    <source>
        <dbReference type="ARBA" id="ARBA00022840"/>
    </source>
</evidence>
<keyword evidence="3" id="KW-0547">Nucleotide-binding</keyword>
<dbReference type="PANTHER" id="PTHR24057">
    <property type="entry name" value="GLYCOGEN SYNTHASE KINASE-3 ALPHA"/>
    <property type="match status" value="1"/>
</dbReference>
<sequence length="148" mass="16144">MNPNYTEFKFPQIKAHPWTKVFKPRTPPEAIALCSRLLEYTPVSRLSPLEACAHAFFDELRQPNTRLPSGRELPPLFNFSPVELSIQPQLNSTLIPPHARAQTSPASHGTVSRFASAFHFGPTAFVSGSVSDSTAQPSSAPGSINNST</sequence>
<dbReference type="GeneTree" id="ENSGT00520000055635"/>
<dbReference type="InterPro" id="IPR011009">
    <property type="entry name" value="Kinase-like_dom_sf"/>
</dbReference>
<dbReference type="STRING" id="48699.ENSPLAP00000021328"/>
<dbReference type="GO" id="GO:0030154">
    <property type="term" value="P:cell differentiation"/>
    <property type="evidence" value="ECO:0007669"/>
    <property type="project" value="TreeGrafter"/>
</dbReference>
<keyword evidence="5" id="KW-0067">ATP-binding</keyword>
<dbReference type="GO" id="GO:0008286">
    <property type="term" value="P:insulin receptor signaling pathway"/>
    <property type="evidence" value="ECO:0007669"/>
    <property type="project" value="TreeGrafter"/>
</dbReference>
<dbReference type="GO" id="GO:0005634">
    <property type="term" value="C:nucleus"/>
    <property type="evidence" value="ECO:0007669"/>
    <property type="project" value="TreeGrafter"/>
</dbReference>
<dbReference type="GO" id="GO:0032436">
    <property type="term" value="P:positive regulation of proteasomal ubiquitin-dependent protein catabolic process"/>
    <property type="evidence" value="ECO:0007669"/>
    <property type="project" value="TreeGrafter"/>
</dbReference>
<dbReference type="GO" id="GO:0005829">
    <property type="term" value="C:cytosol"/>
    <property type="evidence" value="ECO:0007669"/>
    <property type="project" value="TreeGrafter"/>
</dbReference>
<proteinExistence type="predicted"/>
<dbReference type="AlphaFoldDB" id="A0A3B3V8I4"/>
<evidence type="ECO:0000256" key="2">
    <source>
        <dbReference type="ARBA" id="ARBA00022679"/>
    </source>
</evidence>